<feature type="repeat" description="WD" evidence="3">
    <location>
        <begin position="380"/>
        <end position="421"/>
    </location>
</feature>
<dbReference type="PROSITE" id="PS00678">
    <property type="entry name" value="WD_REPEATS_1"/>
    <property type="match status" value="2"/>
</dbReference>
<keyword evidence="2" id="KW-0677">Repeat</keyword>
<proteinExistence type="predicted"/>
<dbReference type="Gene3D" id="2.130.10.10">
    <property type="entry name" value="YVTN repeat-like/Quinoprotein amine dehydrogenase"/>
    <property type="match status" value="2"/>
</dbReference>
<feature type="repeat" description="WD" evidence="3">
    <location>
        <begin position="338"/>
        <end position="379"/>
    </location>
</feature>
<feature type="repeat" description="WD" evidence="3">
    <location>
        <begin position="243"/>
        <end position="284"/>
    </location>
</feature>
<dbReference type="Proteomes" id="UP001158986">
    <property type="component" value="Unassembled WGS sequence"/>
</dbReference>
<name>A0ABN8D2L8_9STRA</name>
<dbReference type="SMART" id="SM00500">
    <property type="entry name" value="SFM"/>
    <property type="match status" value="1"/>
</dbReference>
<dbReference type="PROSITE" id="PS50082">
    <property type="entry name" value="WD_REPEATS_2"/>
    <property type="match status" value="7"/>
</dbReference>
<dbReference type="InterPro" id="IPR019775">
    <property type="entry name" value="WD40_repeat_CS"/>
</dbReference>
<feature type="repeat" description="WD" evidence="3">
    <location>
        <begin position="464"/>
        <end position="506"/>
    </location>
</feature>
<keyword evidence="1 3" id="KW-0853">WD repeat</keyword>
<dbReference type="InterPro" id="IPR036285">
    <property type="entry name" value="PRP4-like_sf"/>
</dbReference>
<dbReference type="PANTHER" id="PTHR19846">
    <property type="entry name" value="WD40 REPEAT PROTEIN"/>
    <property type="match status" value="1"/>
</dbReference>
<dbReference type="InterPro" id="IPR015943">
    <property type="entry name" value="WD40/YVTN_repeat-like_dom_sf"/>
</dbReference>
<feature type="domain" description="Pre-mRNA processing factor 4 (PRP4)-like" evidence="4">
    <location>
        <begin position="90"/>
        <end position="139"/>
    </location>
</feature>
<dbReference type="Gene3D" id="4.10.280.110">
    <property type="entry name" value="Pre-mRNA processing factor 4 domain"/>
    <property type="match status" value="1"/>
</dbReference>
<dbReference type="SMART" id="SM00320">
    <property type="entry name" value="WD40"/>
    <property type="match status" value="7"/>
</dbReference>
<organism evidence="5 6">
    <name type="scientific">Peronospora belbahrii</name>
    <dbReference type="NCBI Taxonomy" id="622444"/>
    <lineage>
        <taxon>Eukaryota</taxon>
        <taxon>Sar</taxon>
        <taxon>Stramenopiles</taxon>
        <taxon>Oomycota</taxon>
        <taxon>Peronosporomycetes</taxon>
        <taxon>Peronosporales</taxon>
        <taxon>Peronosporaceae</taxon>
        <taxon>Peronospora</taxon>
    </lineage>
</organism>
<accession>A0ABN8D2L8</accession>
<feature type="repeat" description="WD" evidence="3">
    <location>
        <begin position="422"/>
        <end position="463"/>
    </location>
</feature>
<evidence type="ECO:0000256" key="2">
    <source>
        <dbReference type="ARBA" id="ARBA00022737"/>
    </source>
</evidence>
<dbReference type="InterPro" id="IPR001680">
    <property type="entry name" value="WD40_rpt"/>
</dbReference>
<reference evidence="5 6" key="1">
    <citation type="submission" date="2021-11" db="EMBL/GenBank/DDBJ databases">
        <authorList>
            <person name="Islam A."/>
            <person name="Islam S."/>
            <person name="Flora M.S."/>
            <person name="Rahman M."/>
            <person name="Ziaur R.M."/>
            <person name="Epstein J.H."/>
            <person name="Hassan M."/>
            <person name="Klassen M."/>
            <person name="Woodard K."/>
            <person name="Webb A."/>
            <person name="Webby R.J."/>
            <person name="El Zowalaty M.E."/>
        </authorList>
    </citation>
    <scope>NUCLEOTIDE SEQUENCE [LARGE SCALE GENOMIC DNA]</scope>
    <source>
        <strain evidence="5">Pbs1</strain>
    </source>
</reference>
<comment type="caution">
    <text evidence="5">The sequence shown here is derived from an EMBL/GenBank/DDBJ whole genome shotgun (WGS) entry which is preliminary data.</text>
</comment>
<dbReference type="InterPro" id="IPR020472">
    <property type="entry name" value="WD40_PAC1"/>
</dbReference>
<feature type="repeat" description="WD" evidence="3">
    <location>
        <begin position="507"/>
        <end position="544"/>
    </location>
</feature>
<sequence length="544" mass="60403">MTERKGIYFGTIDAVTNDIVPTSVRNASGNHGIASNLEVAIRAGNVNVSDNVETEVLELSESSRAAQERHAQLLRRIEAEKRARNIAVPTIVEEVIRRLRQLGEPITLFGERPADRRERLREILSRLELEAEETGFAHEVLADIQQQGVGPDAGVERAAARETATAKTTKPQENQLFYVPIRNERLKSVRATIFSHTASVVGARLKRERQERNISQEERAQTVDRYAAELYATALKMANIASQSGDVRPLCSVRFSVDGAHVATGSWSSLVKIWDTKSANEVKVFRGHADRITGLAWHPSSVFSEMTDGADSVCLCSGSADGTARLWSAARSEPLAVLQGHKARLGRVAFHPLGNYVGTTSFDHTWRLWDVTTAKELLLQEGHYKEVYAIAFQMDGALAATGDLNGNGRVWDLRSGKAILPLQGHSKQILSMDFAANGVQIASGSDDRSVRIWDLRQQKCSYMIPAHSNLVSDVRFSPRSSELLLSASYDSSIKLWRTRDWKLMTKLRGHDGKVMSADFGPDEKHVVSCGFDRTFKLWAHENEF</sequence>
<dbReference type="SUPFAM" id="SSF158230">
    <property type="entry name" value="PRP4-like"/>
    <property type="match status" value="1"/>
</dbReference>
<evidence type="ECO:0000259" key="4">
    <source>
        <dbReference type="SMART" id="SM00500"/>
    </source>
</evidence>
<dbReference type="PANTHER" id="PTHR19846:SF0">
    <property type="entry name" value="PRE-MRNA PROCESSING FACTOR 4"/>
    <property type="match status" value="1"/>
</dbReference>
<dbReference type="EMBL" id="CAKLCB010000280">
    <property type="protein sequence ID" value="CAH0519164.1"/>
    <property type="molecule type" value="Genomic_DNA"/>
</dbReference>
<dbReference type="SUPFAM" id="SSF50978">
    <property type="entry name" value="WD40 repeat-like"/>
    <property type="match status" value="1"/>
</dbReference>
<evidence type="ECO:0000256" key="1">
    <source>
        <dbReference type="ARBA" id="ARBA00022574"/>
    </source>
</evidence>
<dbReference type="CDD" id="cd00200">
    <property type="entry name" value="WD40"/>
    <property type="match status" value="1"/>
</dbReference>
<dbReference type="PRINTS" id="PR00320">
    <property type="entry name" value="GPROTEINBRPT"/>
</dbReference>
<dbReference type="InterPro" id="IPR014906">
    <property type="entry name" value="PRP4-like"/>
</dbReference>
<dbReference type="PROSITE" id="PS50294">
    <property type="entry name" value="WD_REPEATS_REGION"/>
    <property type="match status" value="5"/>
</dbReference>
<evidence type="ECO:0000256" key="3">
    <source>
        <dbReference type="PROSITE-ProRule" id="PRU00221"/>
    </source>
</evidence>
<dbReference type="Pfam" id="PF00400">
    <property type="entry name" value="WD40"/>
    <property type="match status" value="7"/>
</dbReference>
<gene>
    <name evidence="5" type="ORF">PBS001_LOCUS5700</name>
</gene>
<evidence type="ECO:0000313" key="5">
    <source>
        <dbReference type="EMBL" id="CAH0519164.1"/>
    </source>
</evidence>
<dbReference type="InterPro" id="IPR036322">
    <property type="entry name" value="WD40_repeat_dom_sf"/>
</dbReference>
<keyword evidence="6" id="KW-1185">Reference proteome</keyword>
<dbReference type="Pfam" id="PF08799">
    <property type="entry name" value="PRP4"/>
    <property type="match status" value="1"/>
</dbReference>
<feature type="repeat" description="WD" evidence="3">
    <location>
        <begin position="285"/>
        <end position="337"/>
    </location>
</feature>
<protein>
    <recommendedName>
        <fullName evidence="4">Pre-mRNA processing factor 4 (PRP4)-like domain-containing protein</fullName>
    </recommendedName>
</protein>
<evidence type="ECO:0000313" key="6">
    <source>
        <dbReference type="Proteomes" id="UP001158986"/>
    </source>
</evidence>